<dbReference type="STRING" id="879819.A0A0J0XVX3"/>
<dbReference type="Pfam" id="PF01883">
    <property type="entry name" value="FeS_assembly_P"/>
    <property type="match status" value="1"/>
</dbReference>
<dbReference type="PANTHER" id="PTHR12377">
    <property type="entry name" value="CYTOSOLIC IRON-SULFUR ASSEMBLY COMPONENT 2B-RELATED"/>
    <property type="match status" value="1"/>
</dbReference>
<gene>
    <name evidence="4" type="ORF">CC85DRAFT_282704</name>
</gene>
<dbReference type="InterPro" id="IPR002744">
    <property type="entry name" value="MIP18-like"/>
</dbReference>
<organism evidence="4 5">
    <name type="scientific">Cutaneotrichosporon oleaginosum</name>
    <dbReference type="NCBI Taxonomy" id="879819"/>
    <lineage>
        <taxon>Eukaryota</taxon>
        <taxon>Fungi</taxon>
        <taxon>Dikarya</taxon>
        <taxon>Basidiomycota</taxon>
        <taxon>Agaricomycotina</taxon>
        <taxon>Tremellomycetes</taxon>
        <taxon>Trichosporonales</taxon>
        <taxon>Trichosporonaceae</taxon>
        <taxon>Cutaneotrichosporon</taxon>
    </lineage>
</organism>
<evidence type="ECO:0000313" key="5">
    <source>
        <dbReference type="Proteomes" id="UP000053611"/>
    </source>
</evidence>
<protein>
    <recommendedName>
        <fullName evidence="3">MIP18 family-like domain-containing protein</fullName>
    </recommendedName>
</protein>
<comment type="similarity">
    <text evidence="1">Belongs to the MIP18 family.</text>
</comment>
<dbReference type="InterPro" id="IPR039796">
    <property type="entry name" value="MIP18"/>
</dbReference>
<evidence type="ECO:0000256" key="2">
    <source>
        <dbReference type="ARBA" id="ARBA00022829"/>
    </source>
</evidence>
<evidence type="ECO:0000259" key="3">
    <source>
        <dbReference type="Pfam" id="PF01883"/>
    </source>
</evidence>
<dbReference type="OrthoDB" id="2746at2759"/>
<dbReference type="SUPFAM" id="SSF117916">
    <property type="entry name" value="Fe-S cluster assembly (FSCA) domain-like"/>
    <property type="match status" value="1"/>
</dbReference>
<dbReference type="Gene3D" id="6.10.250.1280">
    <property type="match status" value="1"/>
</dbReference>
<name>A0A0J0XVX3_9TREE</name>
<dbReference type="RefSeq" id="XP_018281707.1">
    <property type="nucleotide sequence ID" value="XM_018422076.1"/>
</dbReference>
<dbReference type="Gene3D" id="3.30.300.130">
    <property type="entry name" value="Fe-S cluster assembly (FSCA)"/>
    <property type="match status" value="1"/>
</dbReference>
<accession>A0A0J0XVX3</accession>
<proteinExistence type="inferred from homology"/>
<evidence type="ECO:0000256" key="1">
    <source>
        <dbReference type="ARBA" id="ARBA00010381"/>
    </source>
</evidence>
<reference evidence="4 5" key="1">
    <citation type="submission" date="2015-03" db="EMBL/GenBank/DDBJ databases">
        <title>Genomics and transcriptomics of the oil-accumulating basidiomycete yeast T. oleaginosus allow insights into substrate utilization and the diverse evolutionary trajectories of mating systems in fungi.</title>
        <authorList>
            <consortium name="DOE Joint Genome Institute"/>
            <person name="Kourist R."/>
            <person name="Kracht O."/>
            <person name="Bracharz F."/>
            <person name="Lipzen A."/>
            <person name="Nolan M."/>
            <person name="Ohm R."/>
            <person name="Grigoriev I."/>
            <person name="Sun S."/>
            <person name="Heitman J."/>
            <person name="Bruck T."/>
            <person name="Nowrousian M."/>
        </authorList>
    </citation>
    <scope>NUCLEOTIDE SEQUENCE [LARGE SCALE GENOMIC DNA]</scope>
    <source>
        <strain evidence="4 5">IBC0246</strain>
    </source>
</reference>
<dbReference type="PANTHER" id="PTHR12377:SF0">
    <property type="entry name" value="CYTOSOLIC IRON-SULFUR ASSEMBLY COMPONENT 2B"/>
    <property type="match status" value="1"/>
</dbReference>
<dbReference type="GO" id="GO:0051604">
    <property type="term" value="P:protein maturation"/>
    <property type="evidence" value="ECO:0007669"/>
    <property type="project" value="InterPro"/>
</dbReference>
<keyword evidence="5" id="KW-1185">Reference proteome</keyword>
<dbReference type="EMBL" id="KQ087182">
    <property type="protein sequence ID" value="KLT45216.1"/>
    <property type="molecule type" value="Genomic_DNA"/>
</dbReference>
<dbReference type="GO" id="GO:0007059">
    <property type="term" value="P:chromosome segregation"/>
    <property type="evidence" value="ECO:0007669"/>
    <property type="project" value="UniProtKB-KW"/>
</dbReference>
<dbReference type="FunFam" id="3.30.300.130:FF:000014">
    <property type="entry name" value="Unplaced genomic scaffold supercont1.16, whole genome shotgun sequence"/>
    <property type="match status" value="1"/>
</dbReference>
<sequence length="178" mass="19722">MSRPLDNAAPTIFATQAAHRAEAVWSEAYEEESEGSGSGSEVGEEIDAQEVFDLLRSVTDPEHPVSLEQLRVVSREDIHVVGNRVLVYLTPTIPHCSMSTLIGLSLRVRLLRALPRRYRVDIRIKPGTHQSEHAVNKQLNDKERVQAALENSHLLQVVEGCLATAGRRGAPAPEHEEH</sequence>
<dbReference type="AlphaFoldDB" id="A0A0J0XVX3"/>
<feature type="domain" description="MIP18 family-like" evidence="3">
    <location>
        <begin position="49"/>
        <end position="116"/>
    </location>
</feature>
<keyword evidence="2" id="KW-0159">Chromosome partition</keyword>
<dbReference type="InterPro" id="IPR034904">
    <property type="entry name" value="FSCA_dom_sf"/>
</dbReference>
<dbReference type="Proteomes" id="UP000053611">
    <property type="component" value="Unassembled WGS sequence"/>
</dbReference>
<dbReference type="GeneID" id="28982679"/>
<evidence type="ECO:0000313" key="4">
    <source>
        <dbReference type="EMBL" id="KLT45216.1"/>
    </source>
</evidence>